<dbReference type="SMART" id="SM00320">
    <property type="entry name" value="WD40"/>
    <property type="match status" value="5"/>
</dbReference>
<dbReference type="InterPro" id="IPR002110">
    <property type="entry name" value="Ankyrin_rpt"/>
</dbReference>
<feature type="compositionally biased region" description="Basic residues" evidence="2">
    <location>
        <begin position="793"/>
        <end position="802"/>
    </location>
</feature>
<dbReference type="Pfam" id="PF13637">
    <property type="entry name" value="Ank_4"/>
    <property type="match status" value="1"/>
</dbReference>
<evidence type="ECO:0000313" key="3">
    <source>
        <dbReference type="EMBL" id="KAK1934986.1"/>
    </source>
</evidence>
<organism evidence="3 4">
    <name type="scientific">Phytophthora citrophthora</name>
    <dbReference type="NCBI Taxonomy" id="4793"/>
    <lineage>
        <taxon>Eukaryota</taxon>
        <taxon>Sar</taxon>
        <taxon>Stramenopiles</taxon>
        <taxon>Oomycota</taxon>
        <taxon>Peronosporomycetes</taxon>
        <taxon>Peronosporales</taxon>
        <taxon>Peronosporaceae</taxon>
        <taxon>Phytophthora</taxon>
    </lineage>
</organism>
<feature type="region of interest" description="Disordered" evidence="2">
    <location>
        <begin position="572"/>
        <end position="591"/>
    </location>
</feature>
<feature type="region of interest" description="Disordered" evidence="2">
    <location>
        <begin position="767"/>
        <end position="835"/>
    </location>
</feature>
<feature type="compositionally biased region" description="Polar residues" evidence="2">
    <location>
        <begin position="578"/>
        <end position="591"/>
    </location>
</feature>
<reference evidence="3" key="1">
    <citation type="submission" date="2023-08" db="EMBL/GenBank/DDBJ databases">
        <title>Reference Genome Resource for the Citrus Pathogen Phytophthora citrophthora.</title>
        <authorList>
            <person name="Moller H."/>
            <person name="Coetzee B."/>
            <person name="Rose L.J."/>
            <person name="Van Niekerk J.M."/>
        </authorList>
    </citation>
    <scope>NUCLEOTIDE SEQUENCE</scope>
    <source>
        <strain evidence="3">STE-U-9442</strain>
    </source>
</reference>
<dbReference type="InterPro" id="IPR036770">
    <property type="entry name" value="Ankyrin_rpt-contain_sf"/>
</dbReference>
<dbReference type="InterPro" id="IPR015943">
    <property type="entry name" value="WD40/YVTN_repeat-like_dom_sf"/>
</dbReference>
<protein>
    <submittedName>
        <fullName evidence="3">Protein will die slowly</fullName>
    </submittedName>
</protein>
<evidence type="ECO:0000256" key="1">
    <source>
        <dbReference type="SAM" id="Coils"/>
    </source>
</evidence>
<comment type="caution">
    <text evidence="3">The sequence shown here is derived from an EMBL/GenBank/DDBJ whole genome shotgun (WGS) entry which is preliminary data.</text>
</comment>
<feature type="coiled-coil region" evidence="1">
    <location>
        <begin position="933"/>
        <end position="988"/>
    </location>
</feature>
<feature type="region of interest" description="Disordered" evidence="2">
    <location>
        <begin position="600"/>
        <end position="700"/>
    </location>
</feature>
<dbReference type="SUPFAM" id="SSF50978">
    <property type="entry name" value="WD40 repeat-like"/>
    <property type="match status" value="1"/>
</dbReference>
<sequence length="1360" mass="152224">MLPVQFLLEHGISCTATDSALDTPFHWAARKNNFSTVLILLGVYLTERGKTRTDEIIKAVRSKNLRGKTASALAKGERLRNTLKAAEEGRLPPLRRPRPASGISRRMTEVGTRSNTKIGKTMLRKATKHGSAVDIDELVSLTHARNIAPGQDGAAHVHDKISPAFLTVFSQRLQPQALQRLSVAEILQDTSALSIMQEEIPSMDNLRVLKQQKPCFGRLLKFLHMNEPTGYERDAEHKRLAVRYLALRTMLQQCNDIKVCNHEYTGMFEVQVLILCFQISSIQEVCVGKILRWFEATETNFVSSESTNLPKSLHLLTKRIGTSQSYHTNSPSAHGAIGFLCISFSTYEHNASLSACSLQKDLPLSQHQDWTGASVKQISAPLQALEKWASLTAQGLQRYKMPDLRASHIRRVAELRSRGADVSEKDLSIQEENNATDLVTQDHYRSHKDDEEKRLVDATFKLYHPETVAERKMNLLWIRRRQEEENTRKKDAEVQQRVQRWAMDRSRDESENLRKRESTKLVAGLGQMLQEGVNQDKPFAQRSIETLHPDLAGMTALSNHPTAVVQTKPLKEEPAQDKNVSSQIQRRTISKQPPQIVVKTRKPTSAGGGMHFRNQLPPNYMPPGLAAAPSVPKTKREVSSASLNLRSSGIKGSSNLPGGLDRRTSAESEELSSASENEEEDPASDDSVKRERKSETREQMKLESYHVPYYYSEGPTIIKKPTIQKPHPRGTIPAEPLPADPELRCLQEASALRRVFAIQLDKKNNQTTSRDFEISSSRNSARSQAGNSSRGPKSAKGKRPPKNSRSAAVLPRSTPGYNPLESQFAASTSDLRQSQMEEMEKIRRLFKENHLALDPQVLERGLLVPEDRPLLETIQNLPFAGSRLLVNPLIRKTKTAKAKKKSGSSKKKKKTKKGKKELIKIDLPPKRKSHLTRMDLEAENARLQAALHALQERYDHLSVSTAKQIQDLTDENEILAEANRLLLEKQEQTAQTPPKDPQSLLQVPDELLLPGPELAIHQIVALDNVHSFGNLLSVSTHATRPEIVISGGADKCICVHDWENGKKLCGLATSSPVLSMAFNPKREYSDYFVAAGMDAKHALYRLVQEGEEWRIDTVAEFHDHNRHGAFKLAWSKDGRMFATGSSDKSLNIYQCLQLVEGGGEGGSEQVEKMKSFYFNGTVEAMVFAPEVKEDKELLVIAVRDDCYMHYVDCSTLEKERVNMNPDGIEHVSYTIMDLSLSPSGKYLLAATDSNRNFIFSMKQNVALRNFYGHKAGPYSQPRAVWHPSEKYVISNNEESGAVFIWSIASERVVETLDAHDGLVRDLVCPVTNSSSGAPMLVTVSYDKRLKVWESPLAVAAVDMM</sequence>
<evidence type="ECO:0000256" key="2">
    <source>
        <dbReference type="SAM" id="MobiDB-lite"/>
    </source>
</evidence>
<dbReference type="EMBL" id="JASMQC010000024">
    <property type="protein sequence ID" value="KAK1934986.1"/>
    <property type="molecule type" value="Genomic_DNA"/>
</dbReference>
<dbReference type="Gene3D" id="2.130.10.10">
    <property type="entry name" value="YVTN repeat-like/Quinoprotein amine dehydrogenase"/>
    <property type="match status" value="2"/>
</dbReference>
<proteinExistence type="predicted"/>
<accession>A0AAD9LG22</accession>
<evidence type="ECO:0000313" key="4">
    <source>
        <dbReference type="Proteomes" id="UP001259832"/>
    </source>
</evidence>
<feature type="compositionally biased region" description="Polar residues" evidence="2">
    <location>
        <begin position="767"/>
        <end position="791"/>
    </location>
</feature>
<dbReference type="PANTHER" id="PTHR19879">
    <property type="entry name" value="TRANSCRIPTION INITIATION FACTOR TFIID"/>
    <property type="match status" value="1"/>
</dbReference>
<feature type="compositionally biased region" description="Polar residues" evidence="2">
    <location>
        <begin position="820"/>
        <end position="835"/>
    </location>
</feature>
<keyword evidence="1" id="KW-0175">Coiled coil</keyword>
<dbReference type="PANTHER" id="PTHR19879:SF9">
    <property type="entry name" value="TRANSCRIPTION INITIATION FACTOR TFIID SUBUNIT 5"/>
    <property type="match status" value="1"/>
</dbReference>
<keyword evidence="4" id="KW-1185">Reference proteome</keyword>
<feature type="region of interest" description="Disordered" evidence="2">
    <location>
        <begin position="891"/>
        <end position="916"/>
    </location>
</feature>
<dbReference type="InterPro" id="IPR036322">
    <property type="entry name" value="WD40_repeat_dom_sf"/>
</dbReference>
<feature type="compositionally biased region" description="Polar residues" evidence="2">
    <location>
        <begin position="639"/>
        <end position="656"/>
    </location>
</feature>
<feature type="compositionally biased region" description="Basic residues" evidence="2">
    <location>
        <begin position="891"/>
        <end position="915"/>
    </location>
</feature>
<dbReference type="SUPFAM" id="SSF48403">
    <property type="entry name" value="Ankyrin repeat"/>
    <property type="match status" value="1"/>
</dbReference>
<dbReference type="Pfam" id="PF00400">
    <property type="entry name" value="WD40"/>
    <property type="match status" value="2"/>
</dbReference>
<gene>
    <name evidence="3" type="ORF">P3T76_010752</name>
</gene>
<dbReference type="InterPro" id="IPR001680">
    <property type="entry name" value="WD40_rpt"/>
</dbReference>
<dbReference type="Gene3D" id="1.25.40.20">
    <property type="entry name" value="Ankyrin repeat-containing domain"/>
    <property type="match status" value="1"/>
</dbReference>
<dbReference type="Proteomes" id="UP001259832">
    <property type="component" value="Unassembled WGS sequence"/>
</dbReference>
<feature type="compositionally biased region" description="Basic and acidic residues" evidence="2">
    <location>
        <begin position="686"/>
        <end position="700"/>
    </location>
</feature>
<name>A0AAD9LG22_9STRA</name>